<evidence type="ECO:0000313" key="3">
    <source>
        <dbReference type="Proteomes" id="UP000247416"/>
    </source>
</evidence>
<organism evidence="2 3">
    <name type="scientific">Ureibacillus chungkukjangi</name>
    <dbReference type="NCBI Taxonomy" id="1202712"/>
    <lineage>
        <taxon>Bacteria</taxon>
        <taxon>Bacillati</taxon>
        <taxon>Bacillota</taxon>
        <taxon>Bacilli</taxon>
        <taxon>Bacillales</taxon>
        <taxon>Caryophanaceae</taxon>
        <taxon>Ureibacillus</taxon>
    </lineage>
</organism>
<proteinExistence type="predicted"/>
<accession>A0A318TVK4</accession>
<evidence type="ECO:0000256" key="1">
    <source>
        <dbReference type="SAM" id="Phobius"/>
    </source>
</evidence>
<protein>
    <submittedName>
        <fullName evidence="2">Peptidase M23-like protein</fullName>
    </submittedName>
</protein>
<dbReference type="InterPro" id="IPR011055">
    <property type="entry name" value="Dup_hybrid_motif"/>
</dbReference>
<dbReference type="AlphaFoldDB" id="A0A318TVK4"/>
<keyword evidence="3" id="KW-1185">Reference proteome</keyword>
<evidence type="ECO:0000313" key="2">
    <source>
        <dbReference type="EMBL" id="PYF08866.1"/>
    </source>
</evidence>
<name>A0A318TVK4_9BACL</name>
<dbReference type="Gene3D" id="2.70.70.10">
    <property type="entry name" value="Glucose Permease (Domain IIA)"/>
    <property type="match status" value="1"/>
</dbReference>
<dbReference type="EMBL" id="QJTJ01000001">
    <property type="protein sequence ID" value="PYF08866.1"/>
    <property type="molecule type" value="Genomic_DNA"/>
</dbReference>
<reference evidence="2 3" key="1">
    <citation type="submission" date="2018-06" db="EMBL/GenBank/DDBJ databases">
        <title>Genomic Encyclopedia of Archaeal and Bacterial Type Strains, Phase II (KMG-II): from individual species to whole genera.</title>
        <authorList>
            <person name="Goeker M."/>
        </authorList>
    </citation>
    <scope>NUCLEOTIDE SEQUENCE [LARGE SCALE GENOMIC DNA]</scope>
    <source>
        <strain evidence="2 3">KACC 16626</strain>
    </source>
</reference>
<keyword evidence="1" id="KW-0472">Membrane</keyword>
<keyword evidence="1" id="KW-0812">Transmembrane</keyword>
<dbReference type="Proteomes" id="UP000247416">
    <property type="component" value="Unassembled WGS sequence"/>
</dbReference>
<dbReference type="SUPFAM" id="SSF51261">
    <property type="entry name" value="Duplicated hybrid motif"/>
    <property type="match status" value="1"/>
</dbReference>
<feature type="transmembrane region" description="Helical" evidence="1">
    <location>
        <begin position="24"/>
        <end position="43"/>
    </location>
</feature>
<gene>
    <name evidence="2" type="ORF">BJ095_10186</name>
</gene>
<comment type="caution">
    <text evidence="2">The sequence shown here is derived from an EMBL/GenBank/DDBJ whole genome shotgun (WGS) entry which is preliminary data.</text>
</comment>
<keyword evidence="1" id="KW-1133">Transmembrane helix</keyword>
<sequence length="233" mass="26498">MFLYLGVLLNTWLGNNFIDCFDLIGQYLFISTRIVFLYFSYTMKKRMDEVVNKKWKWIAAIVLCGVVILGTQLQERGELAVDVKKIVYSSEDLTIMRNVLREVFGQDAAEKITVSSETVNKELLSFVSVKAYDHGYLLTFEEAIPILAIENGLVVYTGHTKHTGKTISVYYENDTTVTYGNVDSFSLLPYTSIERGGTLANKEPGDLYIKIEEGGKVLNLEETLEWMKEHTQS</sequence>
<feature type="transmembrane region" description="Helical" evidence="1">
    <location>
        <begin position="55"/>
        <end position="73"/>
    </location>
</feature>